<feature type="domain" description="PAS" evidence="4">
    <location>
        <begin position="369"/>
        <end position="440"/>
    </location>
</feature>
<evidence type="ECO:0000256" key="3">
    <source>
        <dbReference type="SAM" id="SignalP"/>
    </source>
</evidence>
<dbReference type="SMART" id="SM00091">
    <property type="entry name" value="PAS"/>
    <property type="match status" value="2"/>
</dbReference>
<sequence length="807" mass="90417">MPPGAAHRRLLRHLLAALCLLLAAGAAGALETVTLQLKWQHQFQFAGYYMAQARGYYREAGLEVRIVEGRADTDPVAEVLAGRAQYGIGASELLLERSRGKPVVALAAVFQHSPLVLLARAGGPIRRPADLEGRRLMLLPTEAELFAFLRREQVKEERLQRVPHSFSAADLMAGKVDAVSGYLTDETYELEKAGFPYLSFSPRAANIDFYGDTLFTAEAHAVAHSQQVEAFRRASLQGWAAALEDPAAAAREILQHYSTRHSLEHLLFEAERMRPLIEPDLVELGHMSPARWRHIGDTYAELGMMPRGFPVETLLFHPASPQPLPPWAWGTLLLAALALLAALYIHRLYGRLQGQMRQRDSSERNLRASREHLARIFETAPLAAIVYDQEARVLEWNHRAEEIFGWRREEMLGRSFFEHMVPEEARQQVQGIVDSIFSGPEIQYSLNRNLTRDGRAILCEWSNAILRDEAGGPPSVIALAADVTERERVRAALQDSEQRYRTLLETAPFPVVITRLRDSLVTYINQRAATCFQVPQEDAVGRHAPDYWVDMGQRQRLIEELRQKQVVTDMEVRLRDAAGQPFWALLSARILLEEQEPLAFVSFNNINERKAAEEALQALNGELAYRLQEINLLQARLQEQATRDALTGLYNRRYLDETLEREVARAQREGYPLAVALLDIDHFKQLNDTYGHRAGDEMLRQLGHFLQARARSGDVPCRYGGEEFLLVLPGVDLETARQRAEEWRAGFAGLTVNFGSLALQATLSVGVACYPGHGKSADALVDAADAALYRAKAGGRNRVEVAGAAEE</sequence>
<dbReference type="CDD" id="cd01949">
    <property type="entry name" value="GGDEF"/>
    <property type="match status" value="1"/>
</dbReference>
<name>A0ABY0IV05_9RHOO</name>
<dbReference type="PANTHER" id="PTHR45138:SF9">
    <property type="entry name" value="DIGUANYLATE CYCLASE DGCM-RELATED"/>
    <property type="match status" value="1"/>
</dbReference>
<dbReference type="InterPro" id="IPR000700">
    <property type="entry name" value="PAS-assoc_C"/>
</dbReference>
<protein>
    <recommendedName>
        <fullName evidence="1">diguanylate cyclase</fullName>
        <ecNumber evidence="1">2.7.7.65</ecNumber>
    </recommendedName>
</protein>
<dbReference type="PROSITE" id="PS50887">
    <property type="entry name" value="GGDEF"/>
    <property type="match status" value="1"/>
</dbReference>
<dbReference type="NCBIfam" id="TIGR00229">
    <property type="entry name" value="sensory_box"/>
    <property type="match status" value="2"/>
</dbReference>
<dbReference type="InterPro" id="IPR050469">
    <property type="entry name" value="Diguanylate_Cyclase"/>
</dbReference>
<dbReference type="SUPFAM" id="SSF53850">
    <property type="entry name" value="Periplasmic binding protein-like II"/>
    <property type="match status" value="1"/>
</dbReference>
<dbReference type="EC" id="2.7.7.65" evidence="1"/>
<dbReference type="SMART" id="SM00267">
    <property type="entry name" value="GGDEF"/>
    <property type="match status" value="1"/>
</dbReference>
<evidence type="ECO:0000313" key="8">
    <source>
        <dbReference type="Proteomes" id="UP000292136"/>
    </source>
</evidence>
<dbReference type="InterPro" id="IPR015168">
    <property type="entry name" value="SsuA/THI5"/>
</dbReference>
<proteinExistence type="predicted"/>
<reference evidence="7 8" key="1">
    <citation type="submission" date="2019-02" db="EMBL/GenBank/DDBJ databases">
        <title>Genomic Encyclopedia of Type Strains, Phase IV (KMG-IV): sequencing the most valuable type-strain genomes for metagenomic binning, comparative biology and taxonomic classification.</title>
        <authorList>
            <person name="Goeker M."/>
        </authorList>
    </citation>
    <scope>NUCLEOTIDE SEQUENCE [LARGE SCALE GENOMIC DNA]</scope>
    <source>
        <strain evidence="7 8">DSM 21223</strain>
    </source>
</reference>
<dbReference type="Gene3D" id="3.40.190.10">
    <property type="entry name" value="Periplasmic binding protein-like II"/>
    <property type="match status" value="2"/>
</dbReference>
<dbReference type="Proteomes" id="UP000292136">
    <property type="component" value="Unassembled WGS sequence"/>
</dbReference>
<dbReference type="PROSITE" id="PS50113">
    <property type="entry name" value="PAC"/>
    <property type="match status" value="2"/>
</dbReference>
<dbReference type="RefSeq" id="WP_130458725.1">
    <property type="nucleotide sequence ID" value="NZ_SHKM01000001.1"/>
</dbReference>
<evidence type="ECO:0000313" key="7">
    <source>
        <dbReference type="EMBL" id="RZT90194.1"/>
    </source>
</evidence>
<dbReference type="EMBL" id="SHKM01000001">
    <property type="protein sequence ID" value="RZT90194.1"/>
    <property type="molecule type" value="Genomic_DNA"/>
</dbReference>
<feature type="domain" description="PAC" evidence="5">
    <location>
        <begin position="440"/>
        <end position="495"/>
    </location>
</feature>
<dbReference type="InterPro" id="IPR000160">
    <property type="entry name" value="GGDEF_dom"/>
</dbReference>
<comment type="caution">
    <text evidence="7">The sequence shown here is derived from an EMBL/GenBank/DDBJ whole genome shotgun (WGS) entry which is preliminary data.</text>
</comment>
<dbReference type="Pfam" id="PF08448">
    <property type="entry name" value="PAS_4"/>
    <property type="match status" value="1"/>
</dbReference>
<dbReference type="PANTHER" id="PTHR45138">
    <property type="entry name" value="REGULATORY COMPONENTS OF SENSORY TRANSDUCTION SYSTEM"/>
    <property type="match status" value="1"/>
</dbReference>
<gene>
    <name evidence="7" type="ORF">EV678_1005</name>
</gene>
<dbReference type="InterPro" id="IPR000014">
    <property type="entry name" value="PAS"/>
</dbReference>
<dbReference type="SUPFAM" id="SSF55073">
    <property type="entry name" value="Nucleotide cyclase"/>
    <property type="match status" value="1"/>
</dbReference>
<feature type="signal peptide" evidence="3">
    <location>
        <begin position="1"/>
        <end position="29"/>
    </location>
</feature>
<evidence type="ECO:0000259" key="6">
    <source>
        <dbReference type="PROSITE" id="PS50887"/>
    </source>
</evidence>
<dbReference type="InterPro" id="IPR035965">
    <property type="entry name" value="PAS-like_dom_sf"/>
</dbReference>
<dbReference type="Gene3D" id="3.30.450.20">
    <property type="entry name" value="PAS domain"/>
    <property type="match status" value="2"/>
</dbReference>
<dbReference type="CDD" id="cd00130">
    <property type="entry name" value="PAS"/>
    <property type="match status" value="2"/>
</dbReference>
<accession>A0ABY0IV05</accession>
<keyword evidence="8" id="KW-1185">Reference proteome</keyword>
<comment type="catalytic activity">
    <reaction evidence="2">
        <text>2 GTP = 3',3'-c-di-GMP + 2 diphosphate</text>
        <dbReference type="Rhea" id="RHEA:24898"/>
        <dbReference type="ChEBI" id="CHEBI:33019"/>
        <dbReference type="ChEBI" id="CHEBI:37565"/>
        <dbReference type="ChEBI" id="CHEBI:58805"/>
        <dbReference type="EC" id="2.7.7.65"/>
    </reaction>
</comment>
<organism evidence="7 8">
    <name type="scientific">Azospira oryzae</name>
    <dbReference type="NCBI Taxonomy" id="146939"/>
    <lineage>
        <taxon>Bacteria</taxon>
        <taxon>Pseudomonadati</taxon>
        <taxon>Pseudomonadota</taxon>
        <taxon>Betaproteobacteria</taxon>
        <taxon>Rhodocyclales</taxon>
        <taxon>Rhodocyclaceae</taxon>
        <taxon>Azospira</taxon>
    </lineage>
</organism>
<dbReference type="Pfam" id="PF00989">
    <property type="entry name" value="PAS"/>
    <property type="match status" value="1"/>
</dbReference>
<dbReference type="NCBIfam" id="TIGR00254">
    <property type="entry name" value="GGDEF"/>
    <property type="match status" value="1"/>
</dbReference>
<evidence type="ECO:0000259" key="5">
    <source>
        <dbReference type="PROSITE" id="PS50113"/>
    </source>
</evidence>
<evidence type="ECO:0000256" key="1">
    <source>
        <dbReference type="ARBA" id="ARBA00012528"/>
    </source>
</evidence>
<dbReference type="Pfam" id="PF09084">
    <property type="entry name" value="NMT1"/>
    <property type="match status" value="1"/>
</dbReference>
<dbReference type="InterPro" id="IPR013767">
    <property type="entry name" value="PAS_fold"/>
</dbReference>
<feature type="domain" description="GGDEF" evidence="6">
    <location>
        <begin position="671"/>
        <end position="804"/>
    </location>
</feature>
<dbReference type="InterPro" id="IPR043128">
    <property type="entry name" value="Rev_trsase/Diguanyl_cyclase"/>
</dbReference>
<keyword evidence="3" id="KW-0732">Signal</keyword>
<dbReference type="Pfam" id="PF00990">
    <property type="entry name" value="GGDEF"/>
    <property type="match status" value="1"/>
</dbReference>
<dbReference type="InterPro" id="IPR001610">
    <property type="entry name" value="PAC"/>
</dbReference>
<dbReference type="SMART" id="SM00086">
    <property type="entry name" value="PAC"/>
    <property type="match status" value="2"/>
</dbReference>
<feature type="domain" description="PAC" evidence="5">
    <location>
        <begin position="568"/>
        <end position="618"/>
    </location>
</feature>
<dbReference type="Gene3D" id="3.30.70.270">
    <property type="match status" value="1"/>
</dbReference>
<evidence type="ECO:0000259" key="4">
    <source>
        <dbReference type="PROSITE" id="PS50112"/>
    </source>
</evidence>
<dbReference type="SUPFAM" id="SSF55785">
    <property type="entry name" value="PYP-like sensor domain (PAS domain)"/>
    <property type="match status" value="2"/>
</dbReference>
<dbReference type="InterPro" id="IPR013656">
    <property type="entry name" value="PAS_4"/>
</dbReference>
<dbReference type="InterPro" id="IPR029787">
    <property type="entry name" value="Nucleotide_cyclase"/>
</dbReference>
<evidence type="ECO:0000256" key="2">
    <source>
        <dbReference type="ARBA" id="ARBA00034247"/>
    </source>
</evidence>
<dbReference type="PROSITE" id="PS50112">
    <property type="entry name" value="PAS"/>
    <property type="match status" value="1"/>
</dbReference>
<feature type="chain" id="PRO_5046406208" description="diguanylate cyclase" evidence="3">
    <location>
        <begin position="30"/>
        <end position="807"/>
    </location>
</feature>